<feature type="region of interest" description="Disordered" evidence="1">
    <location>
        <begin position="73"/>
        <end position="283"/>
    </location>
</feature>
<organism evidence="2 3">
    <name type="scientific">Pleurodeles waltl</name>
    <name type="common">Iberian ribbed newt</name>
    <dbReference type="NCBI Taxonomy" id="8319"/>
    <lineage>
        <taxon>Eukaryota</taxon>
        <taxon>Metazoa</taxon>
        <taxon>Chordata</taxon>
        <taxon>Craniata</taxon>
        <taxon>Vertebrata</taxon>
        <taxon>Euteleostomi</taxon>
        <taxon>Amphibia</taxon>
        <taxon>Batrachia</taxon>
        <taxon>Caudata</taxon>
        <taxon>Salamandroidea</taxon>
        <taxon>Salamandridae</taxon>
        <taxon>Pleurodelinae</taxon>
        <taxon>Pleurodeles</taxon>
    </lineage>
</organism>
<evidence type="ECO:0000256" key="1">
    <source>
        <dbReference type="SAM" id="MobiDB-lite"/>
    </source>
</evidence>
<feature type="compositionally biased region" description="Basic residues" evidence="1">
    <location>
        <begin position="177"/>
        <end position="186"/>
    </location>
</feature>
<gene>
    <name evidence="2" type="ORF">NDU88_005624</name>
</gene>
<feature type="compositionally biased region" description="Gly residues" evidence="1">
    <location>
        <begin position="230"/>
        <end position="243"/>
    </location>
</feature>
<feature type="compositionally biased region" description="Basic and acidic residues" evidence="1">
    <location>
        <begin position="101"/>
        <end position="136"/>
    </location>
</feature>
<protein>
    <submittedName>
        <fullName evidence="2">Uncharacterized protein</fullName>
    </submittedName>
</protein>
<sequence>MAGSDVWSRGGVHPCLRDEGDVRGCGVQEVPKFNGVLVDGTSVDQDALEVVDGAWACGRGSCVVEDAFAGVAGEGSMGAFGRGRRVREGDEEGAGGQARGKKTEEVEEPKTGEQKTEEQKTEEQKTEEQKTEEQKNRRQRHRRSEEQKNREEQRRTEKNTEEPRRRTQKHREEQRRRTQKTGRTQKNRREEQKNRREEQKNTEEDCRGGARRKRQRGGKEAGAGEKVSGAGQGEGLGGGGYLQLGGSQEHRNSGTWRSCSGRGSDLPLGQGSLPLSRSGRHKR</sequence>
<evidence type="ECO:0000313" key="2">
    <source>
        <dbReference type="EMBL" id="KAJ1117424.1"/>
    </source>
</evidence>
<feature type="compositionally biased region" description="Basic and acidic residues" evidence="1">
    <location>
        <begin position="187"/>
        <end position="208"/>
    </location>
</feature>
<feature type="compositionally biased region" description="Basic and acidic residues" evidence="1">
    <location>
        <begin position="143"/>
        <end position="176"/>
    </location>
</feature>
<dbReference type="Proteomes" id="UP001066276">
    <property type="component" value="Chromosome 8"/>
</dbReference>
<comment type="caution">
    <text evidence="2">The sequence shown here is derived from an EMBL/GenBank/DDBJ whole genome shotgun (WGS) entry which is preliminary data.</text>
</comment>
<name>A0AAV7NS20_PLEWA</name>
<proteinExistence type="predicted"/>
<keyword evidence="3" id="KW-1185">Reference proteome</keyword>
<dbReference type="EMBL" id="JANPWB010000012">
    <property type="protein sequence ID" value="KAJ1117424.1"/>
    <property type="molecule type" value="Genomic_DNA"/>
</dbReference>
<reference evidence="2" key="1">
    <citation type="journal article" date="2022" name="bioRxiv">
        <title>Sequencing and chromosome-scale assembly of the giantPleurodeles waltlgenome.</title>
        <authorList>
            <person name="Brown T."/>
            <person name="Elewa A."/>
            <person name="Iarovenko S."/>
            <person name="Subramanian E."/>
            <person name="Araus A.J."/>
            <person name="Petzold A."/>
            <person name="Susuki M."/>
            <person name="Suzuki K.-i.T."/>
            <person name="Hayashi T."/>
            <person name="Toyoda A."/>
            <person name="Oliveira C."/>
            <person name="Osipova E."/>
            <person name="Leigh N.D."/>
            <person name="Simon A."/>
            <person name="Yun M.H."/>
        </authorList>
    </citation>
    <scope>NUCLEOTIDE SEQUENCE</scope>
    <source>
        <strain evidence="2">20211129_DDA</strain>
        <tissue evidence="2">Liver</tissue>
    </source>
</reference>
<dbReference type="AlphaFoldDB" id="A0AAV7NS20"/>
<accession>A0AAV7NS20</accession>
<evidence type="ECO:0000313" key="3">
    <source>
        <dbReference type="Proteomes" id="UP001066276"/>
    </source>
</evidence>